<dbReference type="EMBL" id="NJGV01000004">
    <property type="protein sequence ID" value="OWY35778.1"/>
    <property type="molecule type" value="Genomic_DNA"/>
</dbReference>
<evidence type="ECO:0000259" key="1">
    <source>
        <dbReference type="Pfam" id="PF15567"/>
    </source>
</evidence>
<dbReference type="Proteomes" id="UP000214747">
    <property type="component" value="Unassembled WGS sequence"/>
</dbReference>
<dbReference type="InterPro" id="IPR029082">
    <property type="entry name" value="Imm35"/>
</dbReference>
<dbReference type="AlphaFoldDB" id="A0A225SX32"/>
<feature type="domain" description="Immunity protein 35" evidence="1">
    <location>
        <begin position="359"/>
        <end position="425"/>
    </location>
</feature>
<keyword evidence="3" id="KW-1185">Reference proteome</keyword>
<dbReference type="RefSeq" id="WP_088754115.1">
    <property type="nucleotide sequence ID" value="NZ_NJGV01000004.1"/>
</dbReference>
<organism evidence="2 3">
    <name type="scientific">Herbaspirillum aquaticum</name>
    <dbReference type="NCBI Taxonomy" id="568783"/>
    <lineage>
        <taxon>Bacteria</taxon>
        <taxon>Pseudomonadati</taxon>
        <taxon>Pseudomonadota</taxon>
        <taxon>Betaproteobacteria</taxon>
        <taxon>Burkholderiales</taxon>
        <taxon>Oxalobacteraceae</taxon>
        <taxon>Herbaspirillum</taxon>
    </lineage>
</organism>
<dbReference type="Pfam" id="PF15567">
    <property type="entry name" value="Imm35"/>
    <property type="match status" value="1"/>
</dbReference>
<evidence type="ECO:0000313" key="3">
    <source>
        <dbReference type="Proteomes" id="UP000214747"/>
    </source>
</evidence>
<reference evidence="2 3" key="1">
    <citation type="journal article" date="2010" name="Int. J. Syst. Evol. Microbiol.">
        <title>Reclassification of Herbaspirillum putei as a later heterotypic synonym of Herbaspirillum huttiense, with the description of H. huttiense subsp. huttiense subsp. nov. and H. huttiense subsp. putei subsp. nov., comb. nov., and description of Herbaspirillum aquaticum sp. nov.</title>
        <authorList>
            <person name="Dobritsa A.P."/>
            <person name="Reddy M.C."/>
            <person name="Samadpour M."/>
        </authorList>
    </citation>
    <scope>NUCLEOTIDE SEQUENCE [LARGE SCALE GENOMIC DNA]</scope>
    <source>
        <strain evidence="2 3">IEH 4430</strain>
    </source>
</reference>
<sequence length="438" mass="46226">MQQITGQRYLAGYSSNEAQYQALMNAGLQVAQSQRYTLGVALTDAQIAELKTDIVWLVKQTVTLADGSTQEVLVPQVYMHASNVQVTGQGTLIAGNDVAFQAAQDIVNSGGTIAGRQSVSLAGNNVQNLGGRVSGSAVTVAAAQDINNIGGTIDARNTLVASAGRDINSAATTVATANAVTSGTNINQNASMSVSETNGSLTAVAGRDINLKASSTSADNVTLVAQRDVNLSTVHETSQEKITWDSSNRAEVKDSSNSLTKNWDGNQLREDVEAQAKITQAFGQQAAKMVGTYADQKEKELRLAAIQAAQDGDQAQSDALSAEAEKWKEGGAYRAGAHSAIGLLAGGVSGALSIDFAVAKRMALTHLEQLSKASDGVTYALLESHIREESDGWYFPYQSEKYLLTGHFGDSLVGNWPIFVSRTGDFAGPRRRGMFPQT</sequence>
<protein>
    <recommendedName>
        <fullName evidence="1">Immunity protein 35 domain-containing protein</fullName>
    </recommendedName>
</protein>
<gene>
    <name evidence="2" type="ORF">CEJ45_05045</name>
</gene>
<evidence type="ECO:0000313" key="2">
    <source>
        <dbReference type="EMBL" id="OWY35778.1"/>
    </source>
</evidence>
<proteinExistence type="predicted"/>
<name>A0A225SX32_9BURK</name>
<comment type="caution">
    <text evidence="2">The sequence shown here is derived from an EMBL/GenBank/DDBJ whole genome shotgun (WGS) entry which is preliminary data.</text>
</comment>
<accession>A0A225SX32</accession>